<gene>
    <name evidence="1" type="ORF">GSU69_09335</name>
</gene>
<name>A0ABX6GZH9_9MICO</name>
<evidence type="ECO:0000313" key="2">
    <source>
        <dbReference type="Proteomes" id="UP000464597"/>
    </source>
</evidence>
<protein>
    <submittedName>
        <fullName evidence="1">Uncharacterized protein</fullName>
    </submittedName>
</protein>
<dbReference type="RefSeq" id="WP_159422788.1">
    <property type="nucleotide sequence ID" value="NZ_CP047180.1"/>
</dbReference>
<sequence length="55" mass="6394">MVQVIRRANSLQRRIAAGQADPISDREREQLEELRQTFVRRFGKDPDVRPTSKTA</sequence>
<reference evidence="2" key="1">
    <citation type="submission" date="2019-12" db="EMBL/GenBank/DDBJ databases">
        <title>Complete and draft genome sequences of new strains and members of some known species of the genus Rathayibacter isolated from plants.</title>
        <authorList>
            <person name="Tarlachkov S.V."/>
            <person name="Starodumova I.P."/>
            <person name="Dorofeeva L.V."/>
            <person name="Prisyazhnaya N.V."/>
            <person name="Leyn S."/>
            <person name="Zlamal J."/>
            <person name="Elan M."/>
            <person name="Osterman A.L."/>
            <person name="Nadler S."/>
            <person name="Subbotin S.A."/>
            <person name="Evtushenko L.I."/>
        </authorList>
    </citation>
    <scope>NUCLEOTIDE SEQUENCE [LARGE SCALE GENOMIC DNA]</scope>
    <source>
        <strain evidence="2">VKM Ac-2802</strain>
    </source>
</reference>
<accession>A0ABX6GZH9</accession>
<keyword evidence="2" id="KW-1185">Reference proteome</keyword>
<organism evidence="1 2">
    <name type="scientific">Rathayibacter festucae</name>
    <dbReference type="NCBI Taxonomy" id="110937"/>
    <lineage>
        <taxon>Bacteria</taxon>
        <taxon>Bacillati</taxon>
        <taxon>Actinomycetota</taxon>
        <taxon>Actinomycetes</taxon>
        <taxon>Micrococcales</taxon>
        <taxon>Microbacteriaceae</taxon>
        <taxon>Rathayibacter</taxon>
    </lineage>
</organism>
<proteinExistence type="predicted"/>
<evidence type="ECO:0000313" key="1">
    <source>
        <dbReference type="EMBL" id="QHC62863.1"/>
    </source>
</evidence>
<dbReference type="EMBL" id="CP047180">
    <property type="protein sequence ID" value="QHC62863.1"/>
    <property type="molecule type" value="Genomic_DNA"/>
</dbReference>
<dbReference type="Proteomes" id="UP000464597">
    <property type="component" value="Chromosome"/>
</dbReference>